<reference evidence="2 3" key="1">
    <citation type="submission" date="2020-04" db="EMBL/GenBank/DDBJ databases">
        <authorList>
            <person name="Alioto T."/>
            <person name="Alioto T."/>
            <person name="Gomez Garrido J."/>
        </authorList>
    </citation>
    <scope>NUCLEOTIDE SEQUENCE [LARGE SCALE GENOMIC DNA]</scope>
</reference>
<sequence>MRKILHITIIIAVSLNLLHAPEGIKNRKKQLRRIYIVRCCGKKSCLSVGKNINAKNNSLFRKPETTAKSWGKTTFFTEVQSAIGNAGMVTDYASAKQEQQVAGETATIDAQDSNSVSTEVANSQIPEASTDPSTVMPTTSTLLPLITKATTLPLLRVNRYAVVLQEFHVCHRFDRGQVFEIMREKIFCQQHENKSNGSKENLLCSENANIENHVYN</sequence>
<accession>A0A8S1CUW1</accession>
<dbReference type="AlphaFoldDB" id="A0A8S1CUW1"/>
<feature type="chain" id="PRO_5035930450" evidence="1">
    <location>
        <begin position="24"/>
        <end position="216"/>
    </location>
</feature>
<feature type="signal peptide" evidence="1">
    <location>
        <begin position="1"/>
        <end position="23"/>
    </location>
</feature>
<keyword evidence="3" id="KW-1185">Reference proteome</keyword>
<name>A0A8S1CUW1_9INSE</name>
<dbReference type="EMBL" id="CADEPI010000067">
    <property type="protein sequence ID" value="CAB3371992.1"/>
    <property type="molecule type" value="Genomic_DNA"/>
</dbReference>
<protein>
    <submittedName>
        <fullName evidence="2">Uncharacterized protein</fullName>
    </submittedName>
</protein>
<gene>
    <name evidence="2" type="ORF">CLODIP_2_CD07692</name>
</gene>
<evidence type="ECO:0000256" key="1">
    <source>
        <dbReference type="SAM" id="SignalP"/>
    </source>
</evidence>
<evidence type="ECO:0000313" key="3">
    <source>
        <dbReference type="Proteomes" id="UP000494165"/>
    </source>
</evidence>
<dbReference type="Proteomes" id="UP000494165">
    <property type="component" value="Unassembled WGS sequence"/>
</dbReference>
<comment type="caution">
    <text evidence="2">The sequence shown here is derived from an EMBL/GenBank/DDBJ whole genome shotgun (WGS) entry which is preliminary data.</text>
</comment>
<evidence type="ECO:0000313" key="2">
    <source>
        <dbReference type="EMBL" id="CAB3371992.1"/>
    </source>
</evidence>
<organism evidence="2 3">
    <name type="scientific">Cloeon dipterum</name>
    <dbReference type="NCBI Taxonomy" id="197152"/>
    <lineage>
        <taxon>Eukaryota</taxon>
        <taxon>Metazoa</taxon>
        <taxon>Ecdysozoa</taxon>
        <taxon>Arthropoda</taxon>
        <taxon>Hexapoda</taxon>
        <taxon>Insecta</taxon>
        <taxon>Pterygota</taxon>
        <taxon>Palaeoptera</taxon>
        <taxon>Ephemeroptera</taxon>
        <taxon>Pisciforma</taxon>
        <taxon>Baetidae</taxon>
        <taxon>Cloeon</taxon>
    </lineage>
</organism>
<proteinExistence type="predicted"/>
<keyword evidence="1" id="KW-0732">Signal</keyword>